<dbReference type="Pfam" id="PF06152">
    <property type="entry name" value="Phage_min_cap2"/>
    <property type="match status" value="1"/>
</dbReference>
<evidence type="ECO:0000256" key="2">
    <source>
        <dbReference type="SAM" id="MobiDB-lite"/>
    </source>
</evidence>
<keyword evidence="4" id="KW-1185">Reference proteome</keyword>
<accession>A0ABP8A248</accession>
<feature type="coiled-coil region" evidence="1">
    <location>
        <begin position="347"/>
        <end position="397"/>
    </location>
</feature>
<sequence>MTTPQTETSSSNVPALAAALAGLYAQAEQAILRGVGVILGKRWADPTSRYLAVRKLVRGVAAELGQKSPALAHGLVVAAARKGASLPLVQGSVTHAVPLAMEQGNTRNVLEPYTPGRIDAHVSPAPTVPQGGNGSSEPPTPPVSPLGGNGTNGGESPFDFSKPTSERAIQAVLDDLNSELEDVRFRITRLDDDIYKQIAPGGAIHLLTDNTQTMVDAMRSAYQEFLENGVTGFTDKGGRDWTLTAYTEMAVRTAAQRASNNAHMQQMLAAGAELFTIPPDLHPCPLCFPWQGKILSVKPDHRADATIAEATAQGLFHPNCQHNLTMYVPGVTELHKPGMTDEEAAEKFKKSQRQRALEREIRKAKQKIAYSDDPQTVKEAKEDLAAARAKLRDLEAGGFTRARRREQINLTDDRPEHGPMKTPAPPLADSDPDLPSAFAERETSSYPGRLTGPEYAASGRVDRGNNWDEAAEVPIADWLEQHNLRVWHVARNTETKSADAIIAHTLVPVEFKTATTGSVSTLMKQISNARKQAPLVVLDLRSASHVWMQEEAQQIVDRIGGRNIEGLDGLLVIGQGFSLQWSANG</sequence>
<dbReference type="RefSeq" id="WP_344754300.1">
    <property type="nucleotide sequence ID" value="NZ_BAABBW010000003.1"/>
</dbReference>
<dbReference type="Gene3D" id="3.40.1350.120">
    <property type="match status" value="1"/>
</dbReference>
<proteinExistence type="predicted"/>
<name>A0ABP8A248_9MICO</name>
<keyword evidence="1" id="KW-0175">Coiled coil</keyword>
<dbReference type="EMBL" id="BAABBW010000003">
    <property type="protein sequence ID" value="GAA4175793.1"/>
    <property type="molecule type" value="Genomic_DNA"/>
</dbReference>
<feature type="compositionally biased region" description="Low complexity" evidence="2">
    <location>
        <begin position="427"/>
        <end position="437"/>
    </location>
</feature>
<evidence type="ECO:0008006" key="5">
    <source>
        <dbReference type="Google" id="ProtNLM"/>
    </source>
</evidence>
<feature type="region of interest" description="Disordered" evidence="2">
    <location>
        <begin position="113"/>
        <end position="162"/>
    </location>
</feature>
<comment type="caution">
    <text evidence="3">The sequence shown here is derived from an EMBL/GenBank/DDBJ whole genome shotgun (WGS) entry which is preliminary data.</text>
</comment>
<evidence type="ECO:0000313" key="4">
    <source>
        <dbReference type="Proteomes" id="UP001501079"/>
    </source>
</evidence>
<dbReference type="Proteomes" id="UP001501079">
    <property type="component" value="Unassembled WGS sequence"/>
</dbReference>
<evidence type="ECO:0000313" key="3">
    <source>
        <dbReference type="EMBL" id="GAA4175793.1"/>
    </source>
</evidence>
<feature type="region of interest" description="Disordered" evidence="2">
    <location>
        <begin position="398"/>
        <end position="457"/>
    </location>
</feature>
<feature type="compositionally biased region" description="Basic and acidic residues" evidence="2">
    <location>
        <begin position="405"/>
        <end position="419"/>
    </location>
</feature>
<evidence type="ECO:0000256" key="1">
    <source>
        <dbReference type="SAM" id="Coils"/>
    </source>
</evidence>
<protein>
    <recommendedName>
        <fullName evidence="5">tRNA nuclease CdiA C-terminal domain-containing protein</fullName>
    </recommendedName>
</protein>
<reference evidence="4" key="1">
    <citation type="journal article" date="2019" name="Int. J. Syst. Evol. Microbiol.">
        <title>The Global Catalogue of Microorganisms (GCM) 10K type strain sequencing project: providing services to taxonomists for standard genome sequencing and annotation.</title>
        <authorList>
            <consortium name="The Broad Institute Genomics Platform"/>
            <consortium name="The Broad Institute Genome Sequencing Center for Infectious Disease"/>
            <person name="Wu L."/>
            <person name="Ma J."/>
        </authorList>
    </citation>
    <scope>NUCLEOTIDE SEQUENCE [LARGE SCALE GENOMIC DNA]</scope>
    <source>
        <strain evidence="4">JCM 17591</strain>
    </source>
</reference>
<gene>
    <name evidence="3" type="ORF">GCM10022287_21980</name>
</gene>
<organism evidence="3 4">
    <name type="scientific">Gryllotalpicola koreensis</name>
    <dbReference type="NCBI Taxonomy" id="993086"/>
    <lineage>
        <taxon>Bacteria</taxon>
        <taxon>Bacillati</taxon>
        <taxon>Actinomycetota</taxon>
        <taxon>Actinomycetes</taxon>
        <taxon>Micrococcales</taxon>
        <taxon>Microbacteriaceae</taxon>
        <taxon>Gryllotalpicola</taxon>
    </lineage>
</organism>
<dbReference type="InterPro" id="IPR009319">
    <property type="entry name" value="Phage_A118_VSP1"/>
</dbReference>